<proteinExistence type="predicted"/>
<organism evidence="2 3">
    <name type="scientific">Chelativorans petroleitrophicus</name>
    <dbReference type="NCBI Taxonomy" id="2975484"/>
    <lineage>
        <taxon>Bacteria</taxon>
        <taxon>Pseudomonadati</taxon>
        <taxon>Pseudomonadota</taxon>
        <taxon>Alphaproteobacteria</taxon>
        <taxon>Hyphomicrobiales</taxon>
        <taxon>Phyllobacteriaceae</taxon>
        <taxon>Chelativorans</taxon>
    </lineage>
</organism>
<dbReference type="EMBL" id="JAODNV010000004">
    <property type="protein sequence ID" value="MCT8989345.1"/>
    <property type="molecule type" value="Genomic_DNA"/>
</dbReference>
<sequence>MCEEIEQALKEARHPKNFARRRALIGDVAARISRLALNATARSHAGVTLAEQLAGGLAHRAEEYRRMANAEFVAAVKFGSRCAEMLGSLVAVGGAPVHMAKNAAGIAGAEAAKHAIETVLGGLTIAESGLSIAAGGMDFWADFERLRMNEENLRVVQKSESILKPDTKETLGQKFRQQGRYIKRQMAGTGVNMAGDAIKVGGGAALATAAGAAVGAPMLAAGAGLGLAGDLFRGLAVRKEAVSQGSEASEMAKRKLKRRHVAHLVDRLGLPAAIRATEAEMDRAQVTVAQAKLFRVIDKVLKKEGRTGRPRSPHQRYRSVVKALDDLKRGRKTTLVGRDVDRMRDILAELVASRPGAGGPDVSAFEGRAGEIRSRFYALLLEGERATRSRRWSSSASKPGTRSAGASTASSR</sequence>
<gene>
    <name evidence="2" type="ORF">NYR54_03395</name>
</gene>
<dbReference type="RefSeq" id="WP_261514055.1">
    <property type="nucleotide sequence ID" value="NZ_JAODNV010000004.1"/>
</dbReference>
<keyword evidence="3" id="KW-1185">Reference proteome</keyword>
<comment type="caution">
    <text evidence="2">The sequence shown here is derived from an EMBL/GenBank/DDBJ whole genome shotgun (WGS) entry which is preliminary data.</text>
</comment>
<dbReference type="Proteomes" id="UP001149009">
    <property type="component" value="Unassembled WGS sequence"/>
</dbReference>
<accession>A0A9X3AZ08</accession>
<protein>
    <submittedName>
        <fullName evidence="2">Uncharacterized protein</fullName>
    </submittedName>
</protein>
<name>A0A9X3AZ08_9HYPH</name>
<evidence type="ECO:0000313" key="2">
    <source>
        <dbReference type="EMBL" id="MCT8989345.1"/>
    </source>
</evidence>
<evidence type="ECO:0000256" key="1">
    <source>
        <dbReference type="SAM" id="MobiDB-lite"/>
    </source>
</evidence>
<feature type="compositionally biased region" description="Low complexity" evidence="1">
    <location>
        <begin position="392"/>
        <end position="412"/>
    </location>
</feature>
<dbReference type="AlphaFoldDB" id="A0A9X3AZ08"/>
<reference evidence="2" key="1">
    <citation type="submission" date="2022-08" db="EMBL/GenBank/DDBJ databases">
        <title>Chelativorans sichuanense sp. nov., a paraffin oil-degrading bacterium isolated from a mixture of oil-based drill cuttings and paddy soil.</title>
        <authorList>
            <person name="Yu J."/>
            <person name="Liu H."/>
            <person name="Chen Q."/>
        </authorList>
    </citation>
    <scope>NUCLEOTIDE SEQUENCE</scope>
    <source>
        <strain evidence="2">SCAU 2101</strain>
    </source>
</reference>
<evidence type="ECO:0000313" key="3">
    <source>
        <dbReference type="Proteomes" id="UP001149009"/>
    </source>
</evidence>
<feature type="region of interest" description="Disordered" evidence="1">
    <location>
        <begin position="385"/>
        <end position="412"/>
    </location>
</feature>